<sequence>MFASCNEEEETVGSTLAGAVVNTTGIGVAGATVSLWRSGESIANYTSTTDVEGNYNLINVLNGDYELRIRAAGYEDYSVNITVGGNNVDRSDTIRGTALISGQIINSQTGQGLSGAEVTFSADGDTTRMEADLVVTTDELGYYIIDGAPVGVFIQVVRNEGFYPQVQENVAITEGENELNPVTAVEGVAEGALRIVLTWGVSPGDLDSHLTGPSSNGRFHCYFSSKNPVSEVNLDVDDVTSFGPETITISEFTTGTYRYSVHNYSNWSESGSEGIASSPARVEVYGSNGLVASFSPPAITPGNTWRVFEIAVAGSNIEIVPIDVYVTADSYSNINSFRLAGKPSFKDLGIF</sequence>
<comment type="caution">
    <text evidence="1">The sequence shown here is derived from an EMBL/GenBank/DDBJ whole genome shotgun (WGS) entry which is preliminary data.</text>
</comment>
<accession>A0ABX0HAW3</accession>
<dbReference type="Gene3D" id="2.60.40.1120">
    <property type="entry name" value="Carboxypeptidase-like, regulatory domain"/>
    <property type="match status" value="2"/>
</dbReference>
<gene>
    <name evidence="1" type="ORF">G9Q97_19440</name>
</gene>
<dbReference type="Gene3D" id="2.60.120.380">
    <property type="match status" value="1"/>
</dbReference>
<proteinExistence type="predicted"/>
<reference evidence="1 2" key="1">
    <citation type="submission" date="2020-03" db="EMBL/GenBank/DDBJ databases">
        <title>Cyclobacterium plantarum sp. nov., a marine bacterium isolated from a coastal-marine wetland.</title>
        <authorList>
            <person name="Sanchez-Porro C."/>
            <person name="Ventosa A."/>
            <person name="Amoozegar M."/>
        </authorList>
    </citation>
    <scope>NUCLEOTIDE SEQUENCE [LARGE SCALE GENOMIC DNA]</scope>
    <source>
        <strain evidence="1 2">GBPx2</strain>
    </source>
</reference>
<dbReference type="Proteomes" id="UP000649799">
    <property type="component" value="Unassembled WGS sequence"/>
</dbReference>
<dbReference type="SUPFAM" id="SSF49464">
    <property type="entry name" value="Carboxypeptidase regulatory domain-like"/>
    <property type="match status" value="2"/>
</dbReference>
<evidence type="ECO:0000313" key="1">
    <source>
        <dbReference type="EMBL" id="NHE58986.1"/>
    </source>
</evidence>
<name>A0ABX0HAW3_9BACT</name>
<dbReference type="Pfam" id="PF13620">
    <property type="entry name" value="CarboxypepD_reg"/>
    <property type="match status" value="2"/>
</dbReference>
<keyword evidence="2" id="KW-1185">Reference proteome</keyword>
<evidence type="ECO:0008006" key="3">
    <source>
        <dbReference type="Google" id="ProtNLM"/>
    </source>
</evidence>
<dbReference type="RefSeq" id="WP_166149903.1">
    <property type="nucleotide sequence ID" value="NZ_JAANYN010000009.1"/>
</dbReference>
<evidence type="ECO:0000313" key="2">
    <source>
        <dbReference type="Proteomes" id="UP000649799"/>
    </source>
</evidence>
<organism evidence="1 2">
    <name type="scientific">Cyclobacterium plantarum</name>
    <dbReference type="NCBI Taxonomy" id="2716263"/>
    <lineage>
        <taxon>Bacteria</taxon>
        <taxon>Pseudomonadati</taxon>
        <taxon>Bacteroidota</taxon>
        <taxon>Cytophagia</taxon>
        <taxon>Cytophagales</taxon>
        <taxon>Cyclobacteriaceae</taxon>
        <taxon>Cyclobacterium</taxon>
    </lineage>
</organism>
<dbReference type="EMBL" id="JAANYN010000009">
    <property type="protein sequence ID" value="NHE58986.1"/>
    <property type="molecule type" value="Genomic_DNA"/>
</dbReference>
<protein>
    <recommendedName>
        <fullName evidence="3">Carboxypeptidase regulatory-like domain-containing protein</fullName>
    </recommendedName>
</protein>
<dbReference type="InterPro" id="IPR008969">
    <property type="entry name" value="CarboxyPept-like_regulatory"/>
</dbReference>